<evidence type="ECO:0000256" key="1">
    <source>
        <dbReference type="SAM" id="MobiDB-lite"/>
    </source>
</evidence>
<comment type="caution">
    <text evidence="2">The sequence shown here is derived from an EMBL/GenBank/DDBJ whole genome shotgun (WGS) entry which is preliminary data.</text>
</comment>
<dbReference type="InterPro" id="IPR003609">
    <property type="entry name" value="Pan_app"/>
</dbReference>
<dbReference type="EMBL" id="CACRXK020004053">
    <property type="protein sequence ID" value="CAB4001302.1"/>
    <property type="molecule type" value="Genomic_DNA"/>
</dbReference>
<feature type="compositionally biased region" description="Polar residues" evidence="1">
    <location>
        <begin position="310"/>
        <end position="323"/>
    </location>
</feature>
<dbReference type="OrthoDB" id="5984372at2759"/>
<dbReference type="Proteomes" id="UP001152795">
    <property type="component" value="Unassembled WGS sequence"/>
</dbReference>
<name>A0A6S7I4M4_PARCT</name>
<gene>
    <name evidence="2" type="ORF">PACLA_8A012033</name>
</gene>
<organism evidence="2 3">
    <name type="scientific">Paramuricea clavata</name>
    <name type="common">Red gorgonian</name>
    <name type="synonym">Violescent sea-whip</name>
    <dbReference type="NCBI Taxonomy" id="317549"/>
    <lineage>
        <taxon>Eukaryota</taxon>
        <taxon>Metazoa</taxon>
        <taxon>Cnidaria</taxon>
        <taxon>Anthozoa</taxon>
        <taxon>Octocorallia</taxon>
        <taxon>Malacalcyonacea</taxon>
        <taxon>Plexauridae</taxon>
        <taxon>Paramuricea</taxon>
    </lineage>
</organism>
<evidence type="ECO:0000313" key="3">
    <source>
        <dbReference type="Proteomes" id="UP001152795"/>
    </source>
</evidence>
<feature type="region of interest" description="Disordered" evidence="1">
    <location>
        <begin position="231"/>
        <end position="370"/>
    </location>
</feature>
<feature type="compositionally biased region" description="Polar residues" evidence="1">
    <location>
        <begin position="338"/>
        <end position="362"/>
    </location>
</feature>
<proteinExistence type="predicted"/>
<protein>
    <submittedName>
        <fullName evidence="2">Uncharacterized protein</fullName>
    </submittedName>
</protein>
<dbReference type="AlphaFoldDB" id="A0A6S7I4M4"/>
<sequence>PGSCKNEDWRGSFYSTGWSKCPSTFLYINGLYRRESSNKNQDKINLLEKANCCEGFENIESECVEVDWWKSFDRQNHWNLCTPGYYLSGLYRTGGNNLHNIEAAWCCKPNEAPNSYTSCYDEDVSSRFNWDKEGMVSCTTAGYYITGLYRSECHRLDTTKTIKCVHAESGVDCILQCLLQDESCRSTNFRKTFGEQENCELLKTVDSEEPAENLQDDENFDYYILLQPERKPEDAVSSSNPPQLDKMSTTNSTMEKTDDFTTQPTTKSTLEKADDSTTQPTTKYTLEKTEDSTTQPTTKSTTEKTDDSTIQPTTKSTPKQTDVSTTPATPKSTPKKTGNSTTPPTRQSTPKRTDDSTTQPTTHDIPKEQRQMLVLKARRDSLDNVREKDFYSIRANESSDINAGWHHNRSDVGFDGLDLCQALYAIVGTYPKRILQFEEIQEDFKNENDSDEYKVLRLQSLSATRWTKRVKAADVIFDNTIELRTILEKLKENPYISADTKTRIRGILKKQMSSLYALFN</sequence>
<dbReference type="PROSITE" id="PS50948">
    <property type="entry name" value="PAN"/>
    <property type="match status" value="1"/>
</dbReference>
<feature type="compositionally biased region" description="Polar residues" evidence="1">
    <location>
        <begin position="236"/>
        <end position="268"/>
    </location>
</feature>
<keyword evidence="3" id="KW-1185">Reference proteome</keyword>
<reference evidence="2" key="1">
    <citation type="submission" date="2020-04" db="EMBL/GenBank/DDBJ databases">
        <authorList>
            <person name="Alioto T."/>
            <person name="Alioto T."/>
            <person name="Gomez Garrido J."/>
        </authorList>
    </citation>
    <scope>NUCLEOTIDE SEQUENCE</scope>
    <source>
        <strain evidence="2">A484AB</strain>
    </source>
</reference>
<accession>A0A6S7I4M4</accession>
<feature type="non-terminal residue" evidence="2">
    <location>
        <position position="1"/>
    </location>
</feature>
<evidence type="ECO:0000313" key="2">
    <source>
        <dbReference type="EMBL" id="CAB4001302.1"/>
    </source>
</evidence>
<feature type="compositionally biased region" description="Low complexity" evidence="1">
    <location>
        <begin position="324"/>
        <end position="337"/>
    </location>
</feature>